<evidence type="ECO:0000259" key="16">
    <source>
        <dbReference type="PROSITE" id="PS50109"/>
    </source>
</evidence>
<evidence type="ECO:0000256" key="11">
    <source>
        <dbReference type="ARBA" id="ARBA00023012"/>
    </source>
</evidence>
<evidence type="ECO:0000313" key="20">
    <source>
        <dbReference type="Proteomes" id="UP001447008"/>
    </source>
</evidence>
<evidence type="ECO:0000256" key="1">
    <source>
        <dbReference type="ARBA" id="ARBA00000085"/>
    </source>
</evidence>
<dbReference type="InterPro" id="IPR035965">
    <property type="entry name" value="PAS-like_dom_sf"/>
</dbReference>
<dbReference type="Pfam" id="PF00072">
    <property type="entry name" value="Response_reg"/>
    <property type="match status" value="1"/>
</dbReference>
<dbReference type="InterPro" id="IPR003661">
    <property type="entry name" value="HisK_dim/P_dom"/>
</dbReference>
<dbReference type="PROSITE" id="PS50110">
    <property type="entry name" value="RESPONSE_REGULATORY"/>
    <property type="match status" value="1"/>
</dbReference>
<dbReference type="PROSITE" id="PS50109">
    <property type="entry name" value="HIS_KIN"/>
    <property type="match status" value="1"/>
</dbReference>
<keyword evidence="13" id="KW-0804">Transcription</keyword>
<dbReference type="CDD" id="cd00088">
    <property type="entry name" value="HPT"/>
    <property type="match status" value="1"/>
</dbReference>
<name>A0ABU9N254_9GAMM</name>
<keyword evidence="11 13" id="KW-0902">Two-component regulatory system</keyword>
<dbReference type="Gene3D" id="1.10.287.970">
    <property type="entry name" value="His Kinase A (phosphoacceptor) domain"/>
    <property type="match status" value="1"/>
</dbReference>
<dbReference type="InterPro" id="IPR001789">
    <property type="entry name" value="Sig_transdc_resp-reg_receiver"/>
</dbReference>
<keyword evidence="20" id="KW-1185">Reference proteome</keyword>
<feature type="transmembrane region" description="Helical" evidence="15">
    <location>
        <begin position="20"/>
        <end position="47"/>
    </location>
</feature>
<dbReference type="SUPFAM" id="SSF55785">
    <property type="entry name" value="PYP-like sensor domain (PAS domain)"/>
    <property type="match status" value="1"/>
</dbReference>
<dbReference type="InterPro" id="IPR036890">
    <property type="entry name" value="HATPase_C_sf"/>
</dbReference>
<dbReference type="Gene3D" id="1.10.287.130">
    <property type="match status" value="1"/>
</dbReference>
<dbReference type="PRINTS" id="PR00344">
    <property type="entry name" value="BCTRLSENSOR"/>
</dbReference>
<dbReference type="InterPro" id="IPR005467">
    <property type="entry name" value="His_kinase_dom"/>
</dbReference>
<dbReference type="Pfam" id="PF00512">
    <property type="entry name" value="HisKA"/>
    <property type="match status" value="1"/>
</dbReference>
<keyword evidence="13" id="KW-0547">Nucleotide-binding</keyword>
<dbReference type="SUPFAM" id="SSF47384">
    <property type="entry name" value="Homodimeric domain of signal transducing histidine kinase"/>
    <property type="match status" value="1"/>
</dbReference>
<dbReference type="Gene3D" id="3.40.50.2300">
    <property type="match status" value="1"/>
</dbReference>
<dbReference type="NCBIfam" id="NF008302">
    <property type="entry name" value="PRK11091.1"/>
    <property type="match status" value="1"/>
</dbReference>
<dbReference type="CDD" id="cd00082">
    <property type="entry name" value="HisKA"/>
    <property type="match status" value="1"/>
</dbReference>
<dbReference type="SMART" id="SM00387">
    <property type="entry name" value="HATPase_c"/>
    <property type="match status" value="1"/>
</dbReference>
<dbReference type="EMBL" id="JBCGCU010000023">
    <property type="protein sequence ID" value="MEM0516622.1"/>
    <property type="molecule type" value="Genomic_DNA"/>
</dbReference>
<evidence type="ECO:0000256" key="6">
    <source>
        <dbReference type="ARBA" id="ARBA00022679"/>
    </source>
</evidence>
<feature type="domain" description="Histidine kinase" evidence="16">
    <location>
        <begin position="283"/>
        <end position="503"/>
    </location>
</feature>
<dbReference type="SUPFAM" id="SSF47226">
    <property type="entry name" value="Histidine-containing phosphotransfer domain, HPT domain"/>
    <property type="match status" value="1"/>
</dbReference>
<dbReference type="CDD" id="cd17546">
    <property type="entry name" value="REC_hyHK_CKI1_RcsC-like"/>
    <property type="match status" value="1"/>
</dbReference>
<keyword evidence="13" id="KW-0805">Transcription regulation</keyword>
<dbReference type="Gene3D" id="1.20.120.160">
    <property type="entry name" value="HPT domain"/>
    <property type="match status" value="1"/>
</dbReference>
<dbReference type="InterPro" id="IPR003594">
    <property type="entry name" value="HATPase_dom"/>
</dbReference>
<evidence type="ECO:0000256" key="5">
    <source>
        <dbReference type="ARBA" id="ARBA00022553"/>
    </source>
</evidence>
<keyword evidence="8 13" id="KW-0418">Kinase</keyword>
<dbReference type="SMART" id="SM00448">
    <property type="entry name" value="REC"/>
    <property type="match status" value="1"/>
</dbReference>
<feature type="modified residue" description="4-aspartylphosphate" evidence="14">
    <location>
        <position position="568"/>
    </location>
</feature>
<dbReference type="PANTHER" id="PTHR43047:SF72">
    <property type="entry name" value="OSMOSENSING HISTIDINE PROTEIN KINASE SLN1"/>
    <property type="match status" value="1"/>
</dbReference>
<feature type="domain" description="Response regulatory" evidence="17">
    <location>
        <begin position="518"/>
        <end position="634"/>
    </location>
</feature>
<keyword evidence="4 13" id="KW-0997">Cell inner membrane</keyword>
<keyword evidence="3 13" id="KW-1003">Cell membrane</keyword>
<protein>
    <recommendedName>
        <fullName evidence="13">Aerobic respiration control sensor protein</fullName>
        <ecNumber evidence="13">2.7.13.3</ecNumber>
    </recommendedName>
</protein>
<evidence type="ECO:0000256" key="10">
    <source>
        <dbReference type="ARBA" id="ARBA00022989"/>
    </source>
</evidence>
<evidence type="ECO:0000256" key="13">
    <source>
        <dbReference type="PIRNR" id="PIRNR003182"/>
    </source>
</evidence>
<comment type="caution">
    <text evidence="19">The sequence shown here is derived from an EMBL/GenBank/DDBJ whole genome shotgun (WGS) entry which is preliminary data.</text>
</comment>
<reference evidence="19 20" key="1">
    <citation type="submission" date="2024-03" db="EMBL/GenBank/DDBJ databases">
        <title>Pseudoalteromonas qingdaonensis sp. nov., isolated from the intestines of marine benthic organisms.</title>
        <authorList>
            <person name="Lin X."/>
            <person name="Fang S."/>
            <person name="Hu X."/>
        </authorList>
    </citation>
    <scope>NUCLEOTIDE SEQUENCE [LARGE SCALE GENOMIC DNA]</scope>
    <source>
        <strain evidence="19 20">YIC-827</strain>
    </source>
</reference>
<dbReference type="InterPro" id="IPR027460">
    <property type="entry name" value="ArcB_TM_sf"/>
</dbReference>
<evidence type="ECO:0000256" key="2">
    <source>
        <dbReference type="ARBA" id="ARBA00004429"/>
    </source>
</evidence>
<feature type="domain" description="PAC" evidence="18">
    <location>
        <begin position="219"/>
        <end position="272"/>
    </location>
</feature>
<comment type="subcellular location">
    <subcellularLocation>
        <location evidence="2 13">Cell inner membrane</location>
        <topology evidence="2 13">Multi-pass membrane protein</topology>
    </subcellularLocation>
</comment>
<dbReference type="PANTHER" id="PTHR43047">
    <property type="entry name" value="TWO-COMPONENT HISTIDINE PROTEIN KINASE"/>
    <property type="match status" value="1"/>
</dbReference>
<dbReference type="PROSITE" id="PS50113">
    <property type="entry name" value="PAC"/>
    <property type="match status" value="1"/>
</dbReference>
<evidence type="ECO:0000259" key="18">
    <source>
        <dbReference type="PROSITE" id="PS50113"/>
    </source>
</evidence>
<proteinExistence type="predicted"/>
<keyword evidence="6 13" id="KW-0808">Transferase</keyword>
<dbReference type="InterPro" id="IPR014409">
    <property type="entry name" value="Sig_transdc_His_kin_hyb_ArcB"/>
</dbReference>
<dbReference type="Pfam" id="PF02518">
    <property type="entry name" value="HATPase_c"/>
    <property type="match status" value="1"/>
</dbReference>
<evidence type="ECO:0000256" key="3">
    <source>
        <dbReference type="ARBA" id="ARBA00022475"/>
    </source>
</evidence>
<dbReference type="SUPFAM" id="SSF52172">
    <property type="entry name" value="CheY-like"/>
    <property type="match status" value="1"/>
</dbReference>
<dbReference type="InterPro" id="IPR036097">
    <property type="entry name" value="HisK_dim/P_sf"/>
</dbReference>
<evidence type="ECO:0000259" key="17">
    <source>
        <dbReference type="PROSITE" id="PS50110"/>
    </source>
</evidence>
<dbReference type="PIRSF" id="PIRSF003182">
    <property type="entry name" value="ArcB"/>
    <property type="match status" value="1"/>
</dbReference>
<dbReference type="NCBIfam" id="TIGR00229">
    <property type="entry name" value="sensory_box"/>
    <property type="match status" value="1"/>
</dbReference>
<organism evidence="19 20">
    <name type="scientific">Pseudoalteromonas qingdaonensis</name>
    <dbReference type="NCBI Taxonomy" id="3131913"/>
    <lineage>
        <taxon>Bacteria</taxon>
        <taxon>Pseudomonadati</taxon>
        <taxon>Pseudomonadota</taxon>
        <taxon>Gammaproteobacteria</taxon>
        <taxon>Alteromonadales</taxon>
        <taxon>Pseudoalteromonadaceae</taxon>
        <taxon>Pseudoalteromonas</taxon>
    </lineage>
</organism>
<dbReference type="Pfam" id="PF01627">
    <property type="entry name" value="Hpt"/>
    <property type="match status" value="1"/>
</dbReference>
<dbReference type="InterPro" id="IPR000014">
    <property type="entry name" value="PAS"/>
</dbReference>
<dbReference type="CDD" id="cd00130">
    <property type="entry name" value="PAS"/>
    <property type="match status" value="1"/>
</dbReference>
<dbReference type="SMART" id="SM00388">
    <property type="entry name" value="HisKA"/>
    <property type="match status" value="1"/>
</dbReference>
<dbReference type="SMART" id="SM00073">
    <property type="entry name" value="HPT"/>
    <property type="match status" value="1"/>
</dbReference>
<dbReference type="InterPro" id="IPR011006">
    <property type="entry name" value="CheY-like_superfamily"/>
</dbReference>
<evidence type="ECO:0000256" key="4">
    <source>
        <dbReference type="ARBA" id="ARBA00022519"/>
    </source>
</evidence>
<keyword evidence="10 15" id="KW-1133">Transmembrane helix</keyword>
<dbReference type="SMART" id="SM00091">
    <property type="entry name" value="PAS"/>
    <property type="match status" value="1"/>
</dbReference>
<evidence type="ECO:0000256" key="8">
    <source>
        <dbReference type="ARBA" id="ARBA00022777"/>
    </source>
</evidence>
<evidence type="ECO:0000256" key="7">
    <source>
        <dbReference type="ARBA" id="ARBA00022692"/>
    </source>
</evidence>
<dbReference type="EC" id="2.7.13.3" evidence="13"/>
<sequence length="778" mass="86475">MIDSSLSPWVRVLTNLLIRFGTWYAGAIVYGVFIVAALIFSAMYYYVATGEIMLLDVLAVVFFTAVAAPLVIMVVLQSITQLQDSQKYLETATKQEKLLNQSLKDNIRLLNTEIDERKMALNAKYRAIDELRREISERKKTQVELAQQGMLLRSIVDSSPDLFYYRDREGVFAGCNKMFEKVMDRSSDQLIGMKAEDIYPAQLLPAVLKTDRQVESTHEAVTVDVQYPVDGEQRWFEMRKLPFINDKGEYIGLLAFGRDITSRKEAEQALETAFKDKGKFIATLSHELRTPLNGIVGLTRMLLDTELSKQQRSWCNTVFSSAETLGNIFNDIIDLDKIDREQLDIVTEPVSVADFINDVVNFGALIAAQKELSFDIERVGELHVYGQIDPTRLRQVLWNLINNAVKFTTEGGVALSCEHKQQGDNHSLILTVRDSGIGIPDDQLSHIFDMYYKAPDASGANAIGSGIGLAVTKALVSAMGGDIQVISRPGEGSSFTVNIPLQLTSAPVIESYECKSLNILLVEDVPLNAEIATNLLEQRGHEVIWAETGEDALAFVETEDDLDLVLLDMQLPDINGDVVAREIRKQSEFDHLPIVVLTANVRSAEEELRGINIQGALAKPINTTKLDNMLSQLFGIGEGCMQQVAAERLVHQQTLAPTLKLDERLLDQEIISEFIDSMGVTAFSRSVALFAKLAPGYQQELLVSVAEDVEEYKSVAHKIKGAAGSVGLKAVQLQAKKMENQCLEVELELRQSWLDELDGQIKEGLEALQSFLSSLADD</sequence>
<evidence type="ECO:0000313" key="19">
    <source>
        <dbReference type="EMBL" id="MEM0516622.1"/>
    </source>
</evidence>
<feature type="transmembrane region" description="Helical" evidence="15">
    <location>
        <begin position="54"/>
        <end position="76"/>
    </location>
</feature>
<keyword evidence="7 15" id="KW-0812">Transmembrane</keyword>
<dbReference type="InterPro" id="IPR008207">
    <property type="entry name" value="Sig_transdc_His_kin_Hpt_dom"/>
</dbReference>
<keyword evidence="9 13" id="KW-0067">ATP-binding</keyword>
<gene>
    <name evidence="19" type="primary">arcB</name>
    <name evidence="19" type="ORF">WCN91_14555</name>
</gene>
<dbReference type="Gene3D" id="3.30.450.20">
    <property type="entry name" value="PAS domain"/>
    <property type="match status" value="1"/>
</dbReference>
<dbReference type="Gene3D" id="3.30.565.10">
    <property type="entry name" value="Histidine kinase-like ATPase, C-terminal domain"/>
    <property type="match status" value="1"/>
</dbReference>
<dbReference type="InterPro" id="IPR013656">
    <property type="entry name" value="PAS_4"/>
</dbReference>
<dbReference type="RefSeq" id="WP_342680098.1">
    <property type="nucleotide sequence ID" value="NZ_JBCGCU010000023.1"/>
</dbReference>
<evidence type="ECO:0000256" key="9">
    <source>
        <dbReference type="ARBA" id="ARBA00022840"/>
    </source>
</evidence>
<dbReference type="GO" id="GO:0004673">
    <property type="term" value="F:protein histidine kinase activity"/>
    <property type="evidence" value="ECO:0007669"/>
    <property type="project" value="UniProtKB-EC"/>
</dbReference>
<dbReference type="Pfam" id="PF08448">
    <property type="entry name" value="PAS_4"/>
    <property type="match status" value="1"/>
</dbReference>
<evidence type="ECO:0000256" key="14">
    <source>
        <dbReference type="PROSITE-ProRule" id="PRU00169"/>
    </source>
</evidence>
<keyword evidence="12 13" id="KW-0472">Membrane</keyword>
<keyword evidence="5 14" id="KW-0597">Phosphoprotein</keyword>
<dbReference type="Proteomes" id="UP001447008">
    <property type="component" value="Unassembled WGS sequence"/>
</dbReference>
<dbReference type="CDD" id="cd16922">
    <property type="entry name" value="HATPase_EvgS-ArcB-TorS-like"/>
    <property type="match status" value="1"/>
</dbReference>
<evidence type="ECO:0000256" key="15">
    <source>
        <dbReference type="SAM" id="Phobius"/>
    </source>
</evidence>
<dbReference type="InterPro" id="IPR004358">
    <property type="entry name" value="Sig_transdc_His_kin-like_C"/>
</dbReference>
<comment type="catalytic activity">
    <reaction evidence="1 13">
        <text>ATP + protein L-histidine = ADP + protein N-phospho-L-histidine.</text>
        <dbReference type="EC" id="2.7.13.3"/>
    </reaction>
</comment>
<dbReference type="SUPFAM" id="SSF55874">
    <property type="entry name" value="ATPase domain of HSP90 chaperone/DNA topoisomerase II/histidine kinase"/>
    <property type="match status" value="1"/>
</dbReference>
<evidence type="ECO:0000256" key="12">
    <source>
        <dbReference type="ARBA" id="ARBA00023136"/>
    </source>
</evidence>
<dbReference type="InterPro" id="IPR000700">
    <property type="entry name" value="PAS-assoc_C"/>
</dbReference>
<dbReference type="InterPro" id="IPR036641">
    <property type="entry name" value="HPT_dom_sf"/>
</dbReference>
<accession>A0ABU9N254</accession>